<accession>K0B5U5</accession>
<feature type="transmembrane region" description="Helical" evidence="1">
    <location>
        <begin position="403"/>
        <end position="422"/>
    </location>
</feature>
<feature type="transmembrane region" description="Helical" evidence="1">
    <location>
        <begin position="202"/>
        <end position="222"/>
    </location>
</feature>
<feature type="transmembrane region" description="Helical" evidence="1">
    <location>
        <begin position="242"/>
        <end position="266"/>
    </location>
</feature>
<keyword evidence="1" id="KW-0812">Transmembrane</keyword>
<feature type="transmembrane region" description="Helical" evidence="1">
    <location>
        <begin position="442"/>
        <end position="471"/>
    </location>
</feature>
<gene>
    <name evidence="2" type="ordered locus">Curi_c28870</name>
</gene>
<dbReference type="eggNOG" id="ENOG50339DX">
    <property type="taxonomic scope" value="Bacteria"/>
</dbReference>
<proteinExistence type="predicted"/>
<keyword evidence="3" id="KW-1185">Reference proteome</keyword>
<dbReference type="KEGG" id="cad:Curi_c28870"/>
<keyword evidence="1" id="KW-1133">Transmembrane helix</keyword>
<dbReference type="STRING" id="1128398.Curi_c28870"/>
<sequence length="475" mass="53020">MFCSKCGQSNKDYSNYCEKDGQNLSKNNKDAKFQKTKSKYCSECGKIVEEHSTYCNGCGASLFDISEKENIIDISKNIGEVNISKDSIDFIKIMKFSLGGFLAVIIANFVMASMANDVISKIISEEIRIASVDINILNGMDLTLLSNFVSLKLDGVIDHLGDSNISLKGGYFPLMLIPATVFFIIGMLISKKDMSENRKINISNIVLTGLAYGLYLAIISLISRYSIEINEYGFSAKLLKKYAVTSALFNGVIISSIFSLFGYSVYGKLKKREYSLFKHEILLNGTFNFGVILSISFILVFIILFINTKSEGLLLSREGINMIMRLHASAYVFLLLNFGTFKMFEDDSATYLDKTSIFNLNEVGTDISGNFSIYMYIALIIPFIVFFLLGRKTKIKHGQDMKRIIFTSMVYSLLVTIFAYIINLKMSASVSGNMLFEESDAFMISMGFSIISVFIGSFIFSFIGVLAGNLLSKEK</sequence>
<feature type="transmembrane region" description="Helical" evidence="1">
    <location>
        <begin position="287"/>
        <end position="306"/>
    </location>
</feature>
<dbReference type="Proteomes" id="UP000006094">
    <property type="component" value="Chromosome"/>
</dbReference>
<feature type="transmembrane region" description="Helical" evidence="1">
    <location>
        <begin position="170"/>
        <end position="190"/>
    </location>
</feature>
<keyword evidence="1" id="KW-0472">Membrane</keyword>
<dbReference type="PATRIC" id="fig|1128398.3.peg.2959"/>
<dbReference type="RefSeq" id="WP_014968990.1">
    <property type="nucleotide sequence ID" value="NC_018664.1"/>
</dbReference>
<protein>
    <submittedName>
        <fullName evidence="2">Membrane protein</fullName>
    </submittedName>
</protein>
<dbReference type="HOGENOM" id="CLU_526460_0_0_9"/>
<evidence type="ECO:0000313" key="3">
    <source>
        <dbReference type="Proteomes" id="UP000006094"/>
    </source>
</evidence>
<feature type="transmembrane region" description="Helical" evidence="1">
    <location>
        <begin position="96"/>
        <end position="115"/>
    </location>
</feature>
<reference evidence="2 3" key="1">
    <citation type="journal article" date="2012" name="PLoS ONE">
        <title>The purine-utilizing bacterium Clostridium acidurici 9a: a genome-guided metabolic reconsideration.</title>
        <authorList>
            <person name="Hartwich K."/>
            <person name="Poehlein A."/>
            <person name="Daniel R."/>
        </authorList>
    </citation>
    <scope>NUCLEOTIDE SEQUENCE [LARGE SCALE GENOMIC DNA]</scope>
    <source>
        <strain evidence="3">ATCC 7906 / DSM 604 / BCRC 14475 / CIP 104303 / KCTC 5404 / NCIMB 10678 / 9a</strain>
    </source>
</reference>
<dbReference type="EMBL" id="CP003326">
    <property type="protein sequence ID" value="AFS79856.1"/>
    <property type="molecule type" value="Genomic_DNA"/>
</dbReference>
<dbReference type="AlphaFoldDB" id="K0B5U5"/>
<name>K0B5U5_GOTA9</name>
<organism evidence="2 3">
    <name type="scientific">Gottschalkia acidurici (strain ATCC 7906 / DSM 604 / BCRC 14475 / CIP 104303 / KCTC 5404 / NCIMB 10678 / 9a)</name>
    <name type="common">Clostridium acidurici</name>
    <dbReference type="NCBI Taxonomy" id="1128398"/>
    <lineage>
        <taxon>Bacteria</taxon>
        <taxon>Bacillati</taxon>
        <taxon>Bacillota</taxon>
        <taxon>Tissierellia</taxon>
        <taxon>Tissierellales</taxon>
        <taxon>Gottschalkiaceae</taxon>
        <taxon>Gottschalkia</taxon>
    </lineage>
</organism>
<evidence type="ECO:0000313" key="2">
    <source>
        <dbReference type="EMBL" id="AFS79856.1"/>
    </source>
</evidence>
<dbReference type="OrthoDB" id="1707224at2"/>
<evidence type="ECO:0000256" key="1">
    <source>
        <dbReference type="SAM" id="Phobius"/>
    </source>
</evidence>
<feature type="transmembrane region" description="Helical" evidence="1">
    <location>
        <begin position="373"/>
        <end position="391"/>
    </location>
</feature>